<gene>
    <name evidence="1" type="ORF">RHGRI_023458</name>
</gene>
<organism evidence="1 2">
    <name type="scientific">Rhododendron griersonianum</name>
    <dbReference type="NCBI Taxonomy" id="479676"/>
    <lineage>
        <taxon>Eukaryota</taxon>
        <taxon>Viridiplantae</taxon>
        <taxon>Streptophyta</taxon>
        <taxon>Embryophyta</taxon>
        <taxon>Tracheophyta</taxon>
        <taxon>Spermatophyta</taxon>
        <taxon>Magnoliopsida</taxon>
        <taxon>eudicotyledons</taxon>
        <taxon>Gunneridae</taxon>
        <taxon>Pentapetalae</taxon>
        <taxon>asterids</taxon>
        <taxon>Ericales</taxon>
        <taxon>Ericaceae</taxon>
        <taxon>Ericoideae</taxon>
        <taxon>Rhodoreae</taxon>
        <taxon>Rhododendron</taxon>
    </lineage>
</organism>
<protein>
    <submittedName>
        <fullName evidence="1">Uncharacterized protein</fullName>
    </submittedName>
</protein>
<dbReference type="PANTHER" id="PTHR22931:SF9">
    <property type="entry name" value="PYRUVATE, PHOSPHATE DIKINASE 1, CHLOROPLASTIC"/>
    <property type="match status" value="1"/>
</dbReference>
<accession>A0AAV6J7F6</accession>
<dbReference type="GO" id="GO:0050242">
    <property type="term" value="F:pyruvate, phosphate dikinase activity"/>
    <property type="evidence" value="ECO:0007669"/>
    <property type="project" value="InterPro"/>
</dbReference>
<keyword evidence="2" id="KW-1185">Reference proteome</keyword>
<dbReference type="SUPFAM" id="SSF56059">
    <property type="entry name" value="Glutathione synthetase ATP-binding domain-like"/>
    <property type="match status" value="2"/>
</dbReference>
<dbReference type="AlphaFoldDB" id="A0AAV6J7F6"/>
<sequence length="102" mass="11107">MGAFLGDPPKPLLLSVQSGPAISMPGMMDTVLNLGLNDEVVAGLAAKSGERFAYDSYRRFLDMFGDVDIEFTVQENRLLMLQCRVGKRIGKGAVKIALDMVK</sequence>
<evidence type="ECO:0000313" key="2">
    <source>
        <dbReference type="Proteomes" id="UP000823749"/>
    </source>
</evidence>
<name>A0AAV6J7F6_9ERIC</name>
<proteinExistence type="predicted"/>
<dbReference type="Gene3D" id="1.20.80.30">
    <property type="match status" value="1"/>
</dbReference>
<dbReference type="InterPro" id="IPR010121">
    <property type="entry name" value="Pyruvate_phosphate_dikinase"/>
</dbReference>
<dbReference type="PANTHER" id="PTHR22931">
    <property type="entry name" value="PHOSPHOENOLPYRUVATE DIKINASE-RELATED"/>
    <property type="match status" value="1"/>
</dbReference>
<comment type="caution">
    <text evidence="1">The sequence shown here is derived from an EMBL/GenBank/DDBJ whole genome shotgun (WGS) entry which is preliminary data.</text>
</comment>
<dbReference type="EMBL" id="JACTNZ010000008">
    <property type="protein sequence ID" value="KAG5535697.1"/>
    <property type="molecule type" value="Genomic_DNA"/>
</dbReference>
<evidence type="ECO:0000313" key="1">
    <source>
        <dbReference type="EMBL" id="KAG5535697.1"/>
    </source>
</evidence>
<dbReference type="Proteomes" id="UP000823749">
    <property type="component" value="Chromosome 8"/>
</dbReference>
<reference evidence="1" key="1">
    <citation type="submission" date="2020-08" db="EMBL/GenBank/DDBJ databases">
        <title>Plant Genome Project.</title>
        <authorList>
            <person name="Zhang R.-G."/>
        </authorList>
    </citation>
    <scope>NUCLEOTIDE SEQUENCE</scope>
    <source>
        <strain evidence="1">WSP0</strain>
        <tissue evidence="1">Leaf</tissue>
    </source>
</reference>